<evidence type="ECO:0000259" key="1">
    <source>
        <dbReference type="PROSITE" id="PS51186"/>
    </source>
</evidence>
<proteinExistence type="predicted"/>
<dbReference type="InterPro" id="IPR000182">
    <property type="entry name" value="GNAT_dom"/>
</dbReference>
<dbReference type="EMBL" id="KF914295">
    <property type="protein sequence ID" value="AIV43472.1"/>
    <property type="molecule type" value="Genomic_DNA"/>
</dbReference>
<dbReference type="SUPFAM" id="SSF55729">
    <property type="entry name" value="Acyl-CoA N-acyltransferases (Nat)"/>
    <property type="match status" value="1"/>
</dbReference>
<reference evidence="2" key="1">
    <citation type="submission" date="2013-11" db="EMBL/GenBank/DDBJ databases">
        <title>Distribution and prevalence of antibiotic resistant Enterobacteria in two rivers sharing the same origin but contrasting degree of contamination.</title>
        <authorList>
            <person name="Ramos Madrigal J."/>
            <person name="Vinuesa P."/>
        </authorList>
    </citation>
    <scope>NUCLEOTIDE SEQUENCE</scope>
    <source>
        <strain evidence="2">APp10510_Tm18</strain>
    </source>
</reference>
<organism evidence="2">
    <name type="scientific">Citrobacter sp. APp10510_Tm18</name>
    <dbReference type="NCBI Taxonomy" id="1565438"/>
    <lineage>
        <taxon>Bacteria</taxon>
        <taxon>Pseudomonadati</taxon>
        <taxon>Pseudomonadota</taxon>
        <taxon>Gammaproteobacteria</taxon>
        <taxon>Enterobacterales</taxon>
        <taxon>Enterobacteriaceae</taxon>
        <taxon>Citrobacter</taxon>
    </lineage>
</organism>
<dbReference type="Gene3D" id="3.40.630.30">
    <property type="match status" value="1"/>
</dbReference>
<keyword evidence="2" id="KW-0808">Transferase</keyword>
<accession>A0A0A7DP78</accession>
<dbReference type="PROSITE" id="PS51186">
    <property type="entry name" value="GNAT"/>
    <property type="match status" value="1"/>
</dbReference>
<dbReference type="AlphaFoldDB" id="A0A0A7DP78"/>
<dbReference type="CDD" id="cd04301">
    <property type="entry name" value="NAT_SF"/>
    <property type="match status" value="1"/>
</dbReference>
<dbReference type="GO" id="GO:0016747">
    <property type="term" value="F:acyltransferase activity, transferring groups other than amino-acyl groups"/>
    <property type="evidence" value="ECO:0007669"/>
    <property type="project" value="InterPro"/>
</dbReference>
<sequence>MSFCSHKGSALRNVVIHIPQTDAELEACFGAFAVLRPHLTVTQFLPQVRRQELQGYKIAAIKDAEQVVSAAGFRFCEFLAWGRVLYIDDLTTIPSARGKGYAGVLLDWLTEQAARQGCDAVHLDTGYTRHAAHRLYLSKGFEMTSHHMAKLIAKD</sequence>
<dbReference type="Pfam" id="PF00583">
    <property type="entry name" value="Acetyltransf_1"/>
    <property type="match status" value="1"/>
</dbReference>
<dbReference type="InterPro" id="IPR016181">
    <property type="entry name" value="Acyl_CoA_acyltransferase"/>
</dbReference>
<evidence type="ECO:0000313" key="2">
    <source>
        <dbReference type="EMBL" id="AIV43472.1"/>
    </source>
</evidence>
<name>A0A0A7DP78_9ENTR</name>
<feature type="domain" description="N-acetyltransferase" evidence="1">
    <location>
        <begin position="16"/>
        <end position="155"/>
    </location>
</feature>
<protein>
    <submittedName>
        <fullName evidence="2">Putative acetyltransferase</fullName>
    </submittedName>
</protein>